<feature type="chain" id="PRO_5030649654" evidence="1">
    <location>
        <begin position="27"/>
        <end position="64"/>
    </location>
</feature>
<reference evidence="3" key="1">
    <citation type="journal article" date="2020" name="Mol. Cell">
        <title>Proteome analysis reveals a significant host-specific response in Rhizobium leguminosarum bv viciae endosymbiotic cells.</title>
        <authorList>
            <person name="Duran D."/>
            <person name="Albareda M."/>
            <person name="Marina A."/>
            <person name="Garcia C."/>
            <person name="Ruiz-Argueso T."/>
            <person name="Palacios J."/>
        </authorList>
    </citation>
    <scope>NUCLEOTIDE SEQUENCE</scope>
    <source>
        <tissue evidence="3">Root nodules</tissue>
    </source>
</reference>
<feature type="domain" description="Late nodulin" evidence="2">
    <location>
        <begin position="1"/>
        <end position="54"/>
    </location>
</feature>
<sequence length="64" mass="7544">MEKIVKIFYVMIMFLFLFFVSSNVEGVPCSETSHCPKKMCQSPRRVKCWYSSYCKCVMPNVYKA</sequence>
<dbReference type="EMBL" id="MT371206">
    <property type="protein sequence ID" value="QQO74724.1"/>
    <property type="molecule type" value="mRNA"/>
</dbReference>
<protein>
    <submittedName>
        <fullName evidence="3">Nodule-specific cysteine-rich peptide L56</fullName>
    </submittedName>
</protein>
<dbReference type="InterPro" id="IPR009810">
    <property type="entry name" value="Nodulin_late_dom"/>
</dbReference>
<keyword evidence="1" id="KW-0732">Signal</keyword>
<dbReference type="Pfam" id="PF07127">
    <property type="entry name" value="Nodulin_late"/>
    <property type="match status" value="1"/>
</dbReference>
<dbReference type="AlphaFoldDB" id="A0A7T8DVG3"/>
<accession>A0A7T8DVG3</accession>
<evidence type="ECO:0000313" key="3">
    <source>
        <dbReference type="EMBL" id="QQO74724.1"/>
    </source>
</evidence>
<evidence type="ECO:0000256" key="1">
    <source>
        <dbReference type="SAM" id="SignalP"/>
    </source>
</evidence>
<organism evidence="3">
    <name type="scientific">Lens culinaris</name>
    <name type="common">Lentil</name>
    <name type="synonym">Cicer lens</name>
    <dbReference type="NCBI Taxonomy" id="3864"/>
    <lineage>
        <taxon>Eukaryota</taxon>
        <taxon>Viridiplantae</taxon>
        <taxon>Streptophyta</taxon>
        <taxon>Embryophyta</taxon>
        <taxon>Tracheophyta</taxon>
        <taxon>Spermatophyta</taxon>
        <taxon>Magnoliopsida</taxon>
        <taxon>eudicotyledons</taxon>
        <taxon>Gunneridae</taxon>
        <taxon>Pentapetalae</taxon>
        <taxon>rosids</taxon>
        <taxon>fabids</taxon>
        <taxon>Fabales</taxon>
        <taxon>Fabaceae</taxon>
        <taxon>Papilionoideae</taxon>
        <taxon>50 kb inversion clade</taxon>
        <taxon>NPAAA clade</taxon>
        <taxon>Hologalegina</taxon>
        <taxon>IRL clade</taxon>
        <taxon>Fabeae</taxon>
        <taxon>Lens</taxon>
    </lineage>
</organism>
<name>A0A7T8DVG3_LENCU</name>
<dbReference type="GO" id="GO:0046872">
    <property type="term" value="F:metal ion binding"/>
    <property type="evidence" value="ECO:0007669"/>
    <property type="project" value="InterPro"/>
</dbReference>
<proteinExistence type="evidence at transcript level"/>
<feature type="signal peptide" evidence="1">
    <location>
        <begin position="1"/>
        <end position="26"/>
    </location>
</feature>
<evidence type="ECO:0000259" key="2">
    <source>
        <dbReference type="Pfam" id="PF07127"/>
    </source>
</evidence>